<accession>A0A0E9QL15</accession>
<dbReference type="EMBL" id="GBXM01091123">
    <property type="protein sequence ID" value="JAH17454.1"/>
    <property type="molecule type" value="Transcribed_RNA"/>
</dbReference>
<feature type="compositionally biased region" description="Basic and acidic residues" evidence="1">
    <location>
        <begin position="16"/>
        <end position="43"/>
    </location>
</feature>
<name>A0A0E9QL15_ANGAN</name>
<sequence>MAGLGPKLLLPSNRLSRYDPETEHGHNSHRGTDAHKRPEKSEHLGDVRPKIIFKCSLVKSLLHCMYIHTAFVDIYLYIYV</sequence>
<reference evidence="2" key="1">
    <citation type="submission" date="2014-11" db="EMBL/GenBank/DDBJ databases">
        <authorList>
            <person name="Amaro Gonzalez C."/>
        </authorList>
    </citation>
    <scope>NUCLEOTIDE SEQUENCE</scope>
</reference>
<protein>
    <submittedName>
        <fullName evidence="2">Uncharacterized protein</fullName>
    </submittedName>
</protein>
<reference evidence="2" key="2">
    <citation type="journal article" date="2015" name="Fish Shellfish Immunol.">
        <title>Early steps in the European eel (Anguilla anguilla)-Vibrio vulnificus interaction in the gills: Role of the RtxA13 toxin.</title>
        <authorList>
            <person name="Callol A."/>
            <person name="Pajuelo D."/>
            <person name="Ebbesson L."/>
            <person name="Teles M."/>
            <person name="MacKenzie S."/>
            <person name="Amaro C."/>
        </authorList>
    </citation>
    <scope>NUCLEOTIDE SEQUENCE</scope>
</reference>
<feature type="region of interest" description="Disordered" evidence="1">
    <location>
        <begin position="1"/>
        <end position="43"/>
    </location>
</feature>
<evidence type="ECO:0000256" key="1">
    <source>
        <dbReference type="SAM" id="MobiDB-lite"/>
    </source>
</evidence>
<dbReference type="AlphaFoldDB" id="A0A0E9QL15"/>
<organism evidence="2">
    <name type="scientific">Anguilla anguilla</name>
    <name type="common">European freshwater eel</name>
    <name type="synonym">Muraena anguilla</name>
    <dbReference type="NCBI Taxonomy" id="7936"/>
    <lineage>
        <taxon>Eukaryota</taxon>
        <taxon>Metazoa</taxon>
        <taxon>Chordata</taxon>
        <taxon>Craniata</taxon>
        <taxon>Vertebrata</taxon>
        <taxon>Euteleostomi</taxon>
        <taxon>Actinopterygii</taxon>
        <taxon>Neopterygii</taxon>
        <taxon>Teleostei</taxon>
        <taxon>Anguilliformes</taxon>
        <taxon>Anguillidae</taxon>
        <taxon>Anguilla</taxon>
    </lineage>
</organism>
<proteinExistence type="predicted"/>
<evidence type="ECO:0000313" key="2">
    <source>
        <dbReference type="EMBL" id="JAH17454.1"/>
    </source>
</evidence>